<feature type="transmembrane region" description="Helical" evidence="3">
    <location>
        <begin position="357"/>
        <end position="374"/>
    </location>
</feature>
<sequence>MKADSWSGDFDLDIGRFREQTAIHSDLRLRELELGGAPLRAALLFVEGLSDKEFIDRHLIRMLMKGRFEPPVTAEYVKNRILSVGALTERLSASGWLAKTLSGHTALLIEGIPEIFLIDTVHAGKRAPQEPESEGLVRGPRIGFNESLSDNTAMLRMSGENESLVISKRTVGRRVKRELAVAYMSDIVDPELLREVHRRLDRIDLDDLPESGYVEQLIEDNRLSPFQQAQNTERPDRVVAALLEGRVALLLDGTPFALIVPVTLSMLLQSPEDYYERWLPVSFIRILRFVSVAVSMLLPSIYIAFISFNPGLIPTKLAVTIIETRTGVPFPAYIEAVFMEIAIEVLREAGLRLPKPIGPAMGIVGGLIIGEAAVQAGFISPILVIVVAATAITSFTIPSYSAGITFRYLRFFAMLAAALFGLFGVVMFLLLIGSHLVKLKSFGVPYLSPAVPYRLSDWKDLLVRLPTAAMKKRPRILNPKDPTRGG</sequence>
<dbReference type="InterPro" id="IPR004995">
    <property type="entry name" value="Spore_Ger"/>
</dbReference>
<accession>A0A841TVC1</accession>
<dbReference type="PANTHER" id="PTHR22550">
    <property type="entry name" value="SPORE GERMINATION PROTEIN"/>
    <property type="match status" value="1"/>
</dbReference>
<evidence type="ECO:0000256" key="3">
    <source>
        <dbReference type="SAM" id="Phobius"/>
    </source>
</evidence>
<evidence type="ECO:0000313" key="4">
    <source>
        <dbReference type="EMBL" id="MBB6690902.1"/>
    </source>
</evidence>
<keyword evidence="3" id="KW-0812">Transmembrane</keyword>
<gene>
    <name evidence="4" type="ORF">H7B90_05740</name>
</gene>
<comment type="caution">
    <text evidence="4">The sequence shown here is derived from an EMBL/GenBank/DDBJ whole genome shotgun (WGS) entry which is preliminary data.</text>
</comment>
<dbReference type="EMBL" id="JACJVR010000019">
    <property type="protein sequence ID" value="MBB6690902.1"/>
    <property type="molecule type" value="Genomic_DNA"/>
</dbReference>
<reference evidence="4 5" key="1">
    <citation type="submission" date="2020-08" db="EMBL/GenBank/DDBJ databases">
        <title>Cohnella phylogeny.</title>
        <authorList>
            <person name="Dunlap C."/>
        </authorList>
    </citation>
    <scope>NUCLEOTIDE SEQUENCE [LARGE SCALE GENOMIC DNA]</scope>
    <source>
        <strain evidence="4 5">DSM 25239</strain>
    </source>
</reference>
<dbReference type="GO" id="GO:0016020">
    <property type="term" value="C:membrane"/>
    <property type="evidence" value="ECO:0007669"/>
    <property type="project" value="InterPro"/>
</dbReference>
<name>A0A841TVC1_9BACL</name>
<evidence type="ECO:0000256" key="1">
    <source>
        <dbReference type="ARBA" id="ARBA00005278"/>
    </source>
</evidence>
<keyword evidence="5" id="KW-1185">Reference proteome</keyword>
<feature type="transmembrane region" description="Helical" evidence="3">
    <location>
        <begin position="247"/>
        <end position="268"/>
    </location>
</feature>
<feature type="transmembrane region" description="Helical" evidence="3">
    <location>
        <begin position="381"/>
        <end position="402"/>
    </location>
</feature>
<evidence type="ECO:0000256" key="2">
    <source>
        <dbReference type="ARBA" id="ARBA00023136"/>
    </source>
</evidence>
<dbReference type="GO" id="GO:0009847">
    <property type="term" value="P:spore germination"/>
    <property type="evidence" value="ECO:0007669"/>
    <property type="project" value="InterPro"/>
</dbReference>
<dbReference type="Pfam" id="PF03323">
    <property type="entry name" value="GerA"/>
    <property type="match status" value="1"/>
</dbReference>
<proteinExistence type="inferred from homology"/>
<feature type="transmembrane region" description="Helical" evidence="3">
    <location>
        <begin position="289"/>
        <end position="308"/>
    </location>
</feature>
<keyword evidence="3" id="KW-1133">Transmembrane helix</keyword>
<dbReference type="Proteomes" id="UP000553776">
    <property type="component" value="Unassembled WGS sequence"/>
</dbReference>
<dbReference type="RefSeq" id="WP_185134898.1">
    <property type="nucleotide sequence ID" value="NZ_BORM01000017.1"/>
</dbReference>
<dbReference type="PIRSF" id="PIRSF005690">
    <property type="entry name" value="GerBA"/>
    <property type="match status" value="1"/>
</dbReference>
<dbReference type="PANTHER" id="PTHR22550:SF5">
    <property type="entry name" value="LEUCINE ZIPPER PROTEIN 4"/>
    <property type="match status" value="1"/>
</dbReference>
<protein>
    <submittedName>
        <fullName evidence="4">Spore germination protein</fullName>
    </submittedName>
</protein>
<organism evidence="4 5">
    <name type="scientific">Cohnella xylanilytica</name>
    <dbReference type="NCBI Taxonomy" id="557555"/>
    <lineage>
        <taxon>Bacteria</taxon>
        <taxon>Bacillati</taxon>
        <taxon>Bacillota</taxon>
        <taxon>Bacilli</taxon>
        <taxon>Bacillales</taxon>
        <taxon>Paenibacillaceae</taxon>
        <taxon>Cohnella</taxon>
    </lineage>
</organism>
<keyword evidence="2 3" id="KW-0472">Membrane</keyword>
<dbReference type="AlphaFoldDB" id="A0A841TVC1"/>
<dbReference type="InterPro" id="IPR050768">
    <property type="entry name" value="UPF0353/GerABKA_families"/>
</dbReference>
<feature type="transmembrane region" description="Helical" evidence="3">
    <location>
        <begin position="408"/>
        <end position="432"/>
    </location>
</feature>
<evidence type="ECO:0000313" key="5">
    <source>
        <dbReference type="Proteomes" id="UP000553776"/>
    </source>
</evidence>
<comment type="similarity">
    <text evidence="1">Belongs to the GerABKA family.</text>
</comment>